<evidence type="ECO:0000313" key="3">
    <source>
        <dbReference type="RefSeq" id="XP_015173410.1"/>
    </source>
</evidence>
<reference evidence="3" key="1">
    <citation type="submission" date="2025-08" db="UniProtKB">
        <authorList>
            <consortium name="RefSeq"/>
        </authorList>
    </citation>
    <scope>IDENTIFICATION</scope>
    <source>
        <tissue evidence="3">Whole body</tissue>
    </source>
</reference>
<sequence length="81" mass="8705">MFKLFLFGAFLAFAAAAPAPAPAPAPEPAPGFQLYNGIGALPLLRSADTPLIYSKTYSAPSLYNYPSPIINFPLVYKTGYY</sequence>
<protein>
    <submittedName>
        <fullName evidence="3">Neuropeptide-like 3</fullName>
    </submittedName>
</protein>
<organism evidence="2 3">
    <name type="scientific">Polistes dominula</name>
    <name type="common">European paper wasp</name>
    <name type="synonym">Vespa dominula</name>
    <dbReference type="NCBI Taxonomy" id="743375"/>
    <lineage>
        <taxon>Eukaryota</taxon>
        <taxon>Metazoa</taxon>
        <taxon>Ecdysozoa</taxon>
        <taxon>Arthropoda</taxon>
        <taxon>Hexapoda</taxon>
        <taxon>Insecta</taxon>
        <taxon>Pterygota</taxon>
        <taxon>Neoptera</taxon>
        <taxon>Endopterygota</taxon>
        <taxon>Hymenoptera</taxon>
        <taxon>Apocrita</taxon>
        <taxon>Aculeata</taxon>
        <taxon>Vespoidea</taxon>
        <taxon>Vespidae</taxon>
        <taxon>Polistinae</taxon>
        <taxon>Polistini</taxon>
        <taxon>Polistes</taxon>
    </lineage>
</organism>
<accession>A0ABM1HZM3</accession>
<dbReference type="RefSeq" id="XP_015173410.1">
    <property type="nucleotide sequence ID" value="XM_015317924.1"/>
</dbReference>
<keyword evidence="2" id="KW-1185">Reference proteome</keyword>
<feature type="chain" id="PRO_5045979176" evidence="1">
    <location>
        <begin position="17"/>
        <end position="81"/>
    </location>
</feature>
<name>A0ABM1HZM3_POLDO</name>
<gene>
    <name evidence="3" type="primary">LOC107064843</name>
</gene>
<evidence type="ECO:0000256" key="1">
    <source>
        <dbReference type="SAM" id="SignalP"/>
    </source>
</evidence>
<dbReference type="GeneID" id="107064843"/>
<keyword evidence="1" id="KW-0732">Signal</keyword>
<evidence type="ECO:0000313" key="2">
    <source>
        <dbReference type="Proteomes" id="UP000694924"/>
    </source>
</evidence>
<dbReference type="Proteomes" id="UP000694924">
    <property type="component" value="Unplaced"/>
</dbReference>
<proteinExistence type="predicted"/>
<feature type="signal peptide" evidence="1">
    <location>
        <begin position="1"/>
        <end position="16"/>
    </location>
</feature>